<evidence type="ECO:0000313" key="2">
    <source>
        <dbReference type="EMBL" id="KAF9060674.1"/>
    </source>
</evidence>
<dbReference type="AlphaFoldDB" id="A0A9P5P851"/>
<feature type="signal peptide" evidence="1">
    <location>
        <begin position="1"/>
        <end position="21"/>
    </location>
</feature>
<dbReference type="Proteomes" id="UP000772434">
    <property type="component" value="Unassembled WGS sequence"/>
</dbReference>
<name>A0A9P5P851_9AGAR</name>
<feature type="chain" id="PRO_5040485155" evidence="1">
    <location>
        <begin position="22"/>
        <end position="257"/>
    </location>
</feature>
<accession>A0A9P5P851</accession>
<organism evidence="2 3">
    <name type="scientific">Rhodocollybia butyracea</name>
    <dbReference type="NCBI Taxonomy" id="206335"/>
    <lineage>
        <taxon>Eukaryota</taxon>
        <taxon>Fungi</taxon>
        <taxon>Dikarya</taxon>
        <taxon>Basidiomycota</taxon>
        <taxon>Agaricomycotina</taxon>
        <taxon>Agaricomycetes</taxon>
        <taxon>Agaricomycetidae</taxon>
        <taxon>Agaricales</taxon>
        <taxon>Marasmiineae</taxon>
        <taxon>Omphalotaceae</taxon>
        <taxon>Rhodocollybia</taxon>
    </lineage>
</organism>
<reference evidence="2" key="1">
    <citation type="submission" date="2020-11" db="EMBL/GenBank/DDBJ databases">
        <authorList>
            <consortium name="DOE Joint Genome Institute"/>
            <person name="Ahrendt S."/>
            <person name="Riley R."/>
            <person name="Andreopoulos W."/>
            <person name="Labutti K."/>
            <person name="Pangilinan J."/>
            <person name="Ruiz-Duenas F.J."/>
            <person name="Barrasa J.M."/>
            <person name="Sanchez-Garcia M."/>
            <person name="Camarero S."/>
            <person name="Miyauchi S."/>
            <person name="Serrano A."/>
            <person name="Linde D."/>
            <person name="Babiker R."/>
            <person name="Drula E."/>
            <person name="Ayuso-Fernandez I."/>
            <person name="Pacheco R."/>
            <person name="Padilla G."/>
            <person name="Ferreira P."/>
            <person name="Barriuso J."/>
            <person name="Kellner H."/>
            <person name="Castanera R."/>
            <person name="Alfaro M."/>
            <person name="Ramirez L."/>
            <person name="Pisabarro A.G."/>
            <person name="Kuo A."/>
            <person name="Tritt A."/>
            <person name="Lipzen A."/>
            <person name="He G."/>
            <person name="Yan M."/>
            <person name="Ng V."/>
            <person name="Cullen D."/>
            <person name="Martin F."/>
            <person name="Rosso M.-N."/>
            <person name="Henrissat B."/>
            <person name="Hibbett D."/>
            <person name="Martinez A.T."/>
            <person name="Grigoriev I.V."/>
        </authorList>
    </citation>
    <scope>NUCLEOTIDE SEQUENCE</scope>
    <source>
        <strain evidence="2">AH 40177</strain>
    </source>
</reference>
<dbReference type="EMBL" id="JADNRY010000232">
    <property type="protein sequence ID" value="KAF9060674.1"/>
    <property type="molecule type" value="Genomic_DNA"/>
</dbReference>
<comment type="caution">
    <text evidence="2">The sequence shown here is derived from an EMBL/GenBank/DDBJ whole genome shotgun (WGS) entry which is preliminary data.</text>
</comment>
<keyword evidence="1" id="KW-0732">Signal</keyword>
<gene>
    <name evidence="2" type="ORF">BDP27DRAFT_1407009</name>
</gene>
<evidence type="ECO:0000313" key="3">
    <source>
        <dbReference type="Proteomes" id="UP000772434"/>
    </source>
</evidence>
<evidence type="ECO:0000256" key="1">
    <source>
        <dbReference type="SAM" id="SignalP"/>
    </source>
</evidence>
<sequence length="257" mass="28864">MLSFHWLSLLVIFSLALNGSAAPTPGVSLNHYSGADMDANMSSSRPKIMPSYQYLTFVSIQVNFKLDHIFTFGALAALDVKVGPIIGEYDLGKYHDFSVNEYKGKHDPNLVMRVFKVKEEKLFDEQRRTFRQEKLYVASGTYPPFKTGPKTPSSAKEELKSSHGLPQLPHLNVVVGGEIRKIGEYQEYSVEEYSMGEYKGKKNPKDLVLKVFPHEDETFHKEIDSATRARQFIASGLVASLGRPGVLVTLNHDHKTI</sequence>
<keyword evidence="3" id="KW-1185">Reference proteome</keyword>
<proteinExistence type="predicted"/>
<protein>
    <submittedName>
        <fullName evidence="2">Uncharacterized protein</fullName>
    </submittedName>
</protein>